<dbReference type="GO" id="GO:0004143">
    <property type="term" value="F:ATP-dependent diacylglycerol kinase activity"/>
    <property type="evidence" value="ECO:0007669"/>
    <property type="project" value="TreeGrafter"/>
</dbReference>
<dbReference type="EMBL" id="FOYT01000001">
    <property type="protein sequence ID" value="SFR41313.1"/>
    <property type="molecule type" value="Genomic_DNA"/>
</dbReference>
<gene>
    <name evidence="13" type="ORF">SAMN04487947_1124</name>
</gene>
<evidence type="ECO:0000256" key="11">
    <source>
        <dbReference type="ARBA" id="ARBA00023264"/>
    </source>
</evidence>
<dbReference type="NCBIfam" id="TIGR00147">
    <property type="entry name" value="YegS/Rv2252/BmrU family lipid kinase"/>
    <property type="match status" value="1"/>
</dbReference>
<protein>
    <submittedName>
        <fullName evidence="13">Lipid kinase, YegS/Rv2252/BmrU family</fullName>
    </submittedName>
</protein>
<evidence type="ECO:0000256" key="5">
    <source>
        <dbReference type="ARBA" id="ARBA00022741"/>
    </source>
</evidence>
<evidence type="ECO:0000259" key="12">
    <source>
        <dbReference type="PROSITE" id="PS50146"/>
    </source>
</evidence>
<keyword evidence="6 13" id="KW-0418">Kinase</keyword>
<evidence type="ECO:0000256" key="1">
    <source>
        <dbReference type="ARBA" id="ARBA00001946"/>
    </source>
</evidence>
<dbReference type="Pfam" id="PF19279">
    <property type="entry name" value="YegS_C"/>
    <property type="match status" value="1"/>
</dbReference>
<dbReference type="STRING" id="553469.SAMN04487947_1124"/>
<keyword evidence="2" id="KW-0444">Lipid biosynthesis</keyword>
<dbReference type="RefSeq" id="WP_089805359.1">
    <property type="nucleotide sequence ID" value="NZ_FOYT01000001.1"/>
</dbReference>
<keyword evidence="14" id="KW-1185">Reference proteome</keyword>
<evidence type="ECO:0000256" key="9">
    <source>
        <dbReference type="ARBA" id="ARBA00023098"/>
    </source>
</evidence>
<dbReference type="InterPro" id="IPR017438">
    <property type="entry name" value="ATP-NAD_kinase_N"/>
</dbReference>
<evidence type="ECO:0000313" key="13">
    <source>
        <dbReference type="EMBL" id="SFR41313.1"/>
    </source>
</evidence>
<dbReference type="InterPro" id="IPR005218">
    <property type="entry name" value="Diacylglycerol/lipid_kinase"/>
</dbReference>
<evidence type="ECO:0000256" key="2">
    <source>
        <dbReference type="ARBA" id="ARBA00022516"/>
    </source>
</evidence>
<dbReference type="PANTHER" id="PTHR12358:SF106">
    <property type="entry name" value="LIPID KINASE YEGS"/>
    <property type="match status" value="1"/>
</dbReference>
<feature type="domain" description="DAGKc" evidence="12">
    <location>
        <begin position="20"/>
        <end position="147"/>
    </location>
</feature>
<keyword evidence="7" id="KW-0067">ATP-binding</keyword>
<keyword evidence="9" id="KW-0443">Lipid metabolism</keyword>
<dbReference type="InterPro" id="IPR001206">
    <property type="entry name" value="Diacylglycerol_kinase_cat_dom"/>
</dbReference>
<keyword evidence="8" id="KW-0460">Magnesium</keyword>
<dbReference type="OrthoDB" id="57577at2157"/>
<evidence type="ECO:0000256" key="4">
    <source>
        <dbReference type="ARBA" id="ARBA00022723"/>
    </source>
</evidence>
<evidence type="ECO:0000256" key="10">
    <source>
        <dbReference type="ARBA" id="ARBA00023209"/>
    </source>
</evidence>
<keyword evidence="11" id="KW-1208">Phospholipid metabolism</keyword>
<keyword evidence="4" id="KW-0479">Metal-binding</keyword>
<dbReference type="Gene3D" id="3.40.50.10330">
    <property type="entry name" value="Probable inorganic polyphosphate/atp-NAD kinase, domain 1"/>
    <property type="match status" value="1"/>
</dbReference>
<reference evidence="14" key="1">
    <citation type="submission" date="2016-10" db="EMBL/GenBank/DDBJ databases">
        <authorList>
            <person name="Varghese N."/>
            <person name="Submissions S."/>
        </authorList>
    </citation>
    <scope>NUCLEOTIDE SEQUENCE [LARGE SCALE GENOMIC DNA]</scope>
    <source>
        <strain evidence="14">CGMCC 1.7736</strain>
    </source>
</reference>
<dbReference type="InterPro" id="IPR050187">
    <property type="entry name" value="Lipid_Phosphate_FormReg"/>
</dbReference>
<evidence type="ECO:0000256" key="6">
    <source>
        <dbReference type="ARBA" id="ARBA00022777"/>
    </source>
</evidence>
<dbReference type="GO" id="GO:0005524">
    <property type="term" value="F:ATP binding"/>
    <property type="evidence" value="ECO:0007669"/>
    <property type="project" value="UniProtKB-KW"/>
</dbReference>
<dbReference type="GO" id="GO:0005886">
    <property type="term" value="C:plasma membrane"/>
    <property type="evidence" value="ECO:0007669"/>
    <property type="project" value="TreeGrafter"/>
</dbReference>
<dbReference type="SMART" id="SM00046">
    <property type="entry name" value="DAGKc"/>
    <property type="match status" value="1"/>
</dbReference>
<proteinExistence type="predicted"/>
<dbReference type="Gene3D" id="2.60.200.40">
    <property type="match status" value="1"/>
</dbReference>
<comment type="cofactor">
    <cofactor evidence="1">
        <name>Mg(2+)</name>
        <dbReference type="ChEBI" id="CHEBI:18420"/>
    </cofactor>
</comment>
<dbReference type="AlphaFoldDB" id="A0A1I6GGG4"/>
<evidence type="ECO:0000313" key="14">
    <source>
        <dbReference type="Proteomes" id="UP000198531"/>
    </source>
</evidence>
<evidence type="ECO:0000256" key="3">
    <source>
        <dbReference type="ARBA" id="ARBA00022679"/>
    </source>
</evidence>
<dbReference type="SUPFAM" id="SSF111331">
    <property type="entry name" value="NAD kinase/diacylglycerol kinase-like"/>
    <property type="match status" value="1"/>
</dbReference>
<name>A0A1I6GGG4_9EURY</name>
<evidence type="ECO:0000256" key="7">
    <source>
        <dbReference type="ARBA" id="ARBA00022840"/>
    </source>
</evidence>
<evidence type="ECO:0000256" key="8">
    <source>
        <dbReference type="ARBA" id="ARBA00022842"/>
    </source>
</evidence>
<dbReference type="GO" id="GO:0008654">
    <property type="term" value="P:phospholipid biosynthetic process"/>
    <property type="evidence" value="ECO:0007669"/>
    <property type="project" value="UniProtKB-KW"/>
</dbReference>
<keyword evidence="3" id="KW-0808">Transferase</keyword>
<keyword evidence="5" id="KW-0547">Nucleotide-binding</keyword>
<dbReference type="PANTHER" id="PTHR12358">
    <property type="entry name" value="SPHINGOSINE KINASE"/>
    <property type="match status" value="1"/>
</dbReference>
<dbReference type="InterPro" id="IPR045540">
    <property type="entry name" value="YegS/DAGK_C"/>
</dbReference>
<organism evidence="13 14">
    <name type="scientific">Halogeometricum rufum</name>
    <dbReference type="NCBI Taxonomy" id="553469"/>
    <lineage>
        <taxon>Archaea</taxon>
        <taxon>Methanobacteriati</taxon>
        <taxon>Methanobacteriota</taxon>
        <taxon>Stenosarchaea group</taxon>
        <taxon>Halobacteria</taxon>
        <taxon>Halobacteriales</taxon>
        <taxon>Haloferacaceae</taxon>
        <taxon>Halogeometricum</taxon>
    </lineage>
</organism>
<dbReference type="Pfam" id="PF00781">
    <property type="entry name" value="DAGK_cat"/>
    <property type="match status" value="1"/>
</dbReference>
<sequence length="321" mass="34281">MRQAGETLVDEPIAGAMPQTDHGRWLVLNPVSGTADHADRVRELAEERGFRVEETERAGHATELARAAAADGATLIAVAGGDGTVHEVIDGLDRADAFDRTTLVPVPVGTANIVATNLGIGSVEQAFEVVETGARRRIDVGVADGKPFAMSCIAGLIADASINTSDDSKERFGSFAFVVEGLREMADFDGLHVDLTAVSNGEERRWSGEAVCVLVGNLRRFAKEGGQADVEDGHFEVVVIEQMPTVEMVAEAIAQRVLGESTENVFHVRASQLEIRAGDDESIDFSLDGEPYATSRLSLHTRPLALRVCVGPDYDPSPFDA</sequence>
<accession>A0A1I6GGG4</accession>
<dbReference type="Proteomes" id="UP000198531">
    <property type="component" value="Unassembled WGS sequence"/>
</dbReference>
<dbReference type="InterPro" id="IPR016064">
    <property type="entry name" value="NAD/diacylglycerol_kinase_sf"/>
</dbReference>
<dbReference type="PROSITE" id="PS50146">
    <property type="entry name" value="DAGK"/>
    <property type="match status" value="1"/>
</dbReference>
<keyword evidence="10" id="KW-0594">Phospholipid biosynthesis</keyword>
<dbReference type="GO" id="GO:0046872">
    <property type="term" value="F:metal ion binding"/>
    <property type="evidence" value="ECO:0007669"/>
    <property type="project" value="UniProtKB-KW"/>
</dbReference>